<gene>
    <name evidence="1" type="ORF">MSHO_27260</name>
</gene>
<proteinExistence type="predicted"/>
<accession>A0A7I7LBG4</accession>
<evidence type="ECO:0000313" key="2">
    <source>
        <dbReference type="Proteomes" id="UP000467164"/>
    </source>
</evidence>
<protein>
    <submittedName>
        <fullName evidence="1">Uncharacterized protein</fullName>
    </submittedName>
</protein>
<evidence type="ECO:0000313" key="1">
    <source>
        <dbReference type="EMBL" id="BBX57381.1"/>
    </source>
</evidence>
<dbReference type="KEGG" id="msho:MSHO_27260"/>
<dbReference type="Proteomes" id="UP000467164">
    <property type="component" value="Chromosome"/>
</dbReference>
<name>A0A7I7LBG4_9MYCO</name>
<keyword evidence="2" id="KW-1185">Reference proteome</keyword>
<dbReference type="AlphaFoldDB" id="A0A7I7LBG4"/>
<dbReference type="EMBL" id="AP022572">
    <property type="protein sequence ID" value="BBX57381.1"/>
    <property type="molecule type" value="Genomic_DNA"/>
</dbReference>
<organism evidence="1 2">
    <name type="scientific">Mycobacterium shottsii</name>
    <dbReference type="NCBI Taxonomy" id="133549"/>
    <lineage>
        <taxon>Bacteria</taxon>
        <taxon>Bacillati</taxon>
        <taxon>Actinomycetota</taxon>
        <taxon>Actinomycetes</taxon>
        <taxon>Mycobacteriales</taxon>
        <taxon>Mycobacteriaceae</taxon>
        <taxon>Mycobacterium</taxon>
        <taxon>Mycobacterium ulcerans group</taxon>
    </lineage>
</organism>
<sequence>MGCASTVRPLDQTYLPESIITTGGDVAFELAAVPNKQWGSGPSSAPPSFGAGGSAVTVNVPRPIIRITPGTTRTVRVDLQRMITGIDEFTITGESSTGGSTVVPTSGRFAENGSATTRVGITA</sequence>
<reference evidence="1 2" key="1">
    <citation type="journal article" date="2019" name="Emerg. Microbes Infect.">
        <title>Comprehensive subspecies identification of 175 nontuberculous mycobacteria species based on 7547 genomic profiles.</title>
        <authorList>
            <person name="Matsumoto Y."/>
            <person name="Kinjo T."/>
            <person name="Motooka D."/>
            <person name="Nabeya D."/>
            <person name="Jung N."/>
            <person name="Uechi K."/>
            <person name="Horii T."/>
            <person name="Iida T."/>
            <person name="Fujita J."/>
            <person name="Nakamura S."/>
        </authorList>
    </citation>
    <scope>NUCLEOTIDE SEQUENCE [LARGE SCALE GENOMIC DNA]</scope>
    <source>
        <strain evidence="1 2">JCM 12657</strain>
    </source>
</reference>